<keyword evidence="3" id="KW-1185">Reference proteome</keyword>
<evidence type="ECO:0000313" key="4">
    <source>
        <dbReference type="WBParaSite" id="Gr19_v10_g14976.t1"/>
    </source>
</evidence>
<name>A0A914H988_GLORO</name>
<feature type="domain" description="DNA/pantothenate metabolism flavoprotein C-terminal" evidence="2">
    <location>
        <begin position="166"/>
        <end position="258"/>
    </location>
</feature>
<evidence type="ECO:0000313" key="3">
    <source>
        <dbReference type="Proteomes" id="UP000887572"/>
    </source>
</evidence>
<dbReference type="SUPFAM" id="SSF102645">
    <property type="entry name" value="CoaB-like"/>
    <property type="match status" value="1"/>
</dbReference>
<dbReference type="Gene3D" id="3.40.50.10300">
    <property type="entry name" value="CoaB-like"/>
    <property type="match status" value="1"/>
</dbReference>
<evidence type="ECO:0000259" key="2">
    <source>
        <dbReference type="Pfam" id="PF04127"/>
    </source>
</evidence>
<dbReference type="PANTHER" id="PTHR12290">
    <property type="entry name" value="CORNICHON-RELATED"/>
    <property type="match status" value="1"/>
</dbReference>
<dbReference type="GO" id="GO:0003824">
    <property type="term" value="F:catalytic activity"/>
    <property type="evidence" value="ECO:0007669"/>
    <property type="project" value="UniProtKB-ARBA"/>
</dbReference>
<protein>
    <submittedName>
        <fullName evidence="4">DNA/pantothenate metabolism flavoprotein C-terminal domain-containing protein</fullName>
    </submittedName>
</protein>
<dbReference type="InterPro" id="IPR035929">
    <property type="entry name" value="CoaB-like_sf"/>
</dbReference>
<comment type="similarity">
    <text evidence="1">Belongs to the PPC synthetase family.</text>
</comment>
<sequence length="320" mass="35993">MDLHPPLTHSSSLPPMDPATLCSLINAFLGRLDTERSQRIVLITSGGTRVKLEKNAVRSIENFSMGTRGAVSAEHFLQHGYSVIFFHRDESLKPFSRKYAHLFDHLEATNDGQVKVTGFPGLADDLAVYKRFADRLLFIPFTDVGQYLHDLEIICHCLHRYGPNVLIYLAAAVSDFYIREEQMSTHKIQSADVDGELQLKLSLVPKILERLVDKVVPDAYIISFKLETDESILIDKARGALVKYGHNAVIGNVMQHRKRHVVFVYPQDTDGRAPDNIDLSDQAVASGQEIEAHIVAKLAEQHAEFLALRSTTRQPKQQQQ</sequence>
<accession>A0A914H988</accession>
<reference evidence="4" key="1">
    <citation type="submission" date="2022-11" db="UniProtKB">
        <authorList>
            <consortium name="WormBaseParasite"/>
        </authorList>
    </citation>
    <scope>IDENTIFICATION</scope>
</reference>
<dbReference type="Proteomes" id="UP000887572">
    <property type="component" value="Unplaced"/>
</dbReference>
<proteinExistence type="inferred from homology"/>
<dbReference type="InterPro" id="IPR007085">
    <property type="entry name" value="DNA/pantothenate-metab_flavo_C"/>
</dbReference>
<dbReference type="GO" id="GO:0015937">
    <property type="term" value="P:coenzyme A biosynthetic process"/>
    <property type="evidence" value="ECO:0007669"/>
    <property type="project" value="UniProtKB-ARBA"/>
</dbReference>
<evidence type="ECO:0000256" key="1">
    <source>
        <dbReference type="ARBA" id="ARBA00005703"/>
    </source>
</evidence>
<dbReference type="WBParaSite" id="Gr19_v10_g14976.t1">
    <property type="protein sequence ID" value="Gr19_v10_g14976.t1"/>
    <property type="gene ID" value="Gr19_v10_g14976"/>
</dbReference>
<dbReference type="Pfam" id="PF04127">
    <property type="entry name" value="DFP"/>
    <property type="match status" value="1"/>
</dbReference>
<dbReference type="AlphaFoldDB" id="A0A914H988"/>
<organism evidence="3 4">
    <name type="scientific">Globodera rostochiensis</name>
    <name type="common">Golden nematode worm</name>
    <name type="synonym">Heterodera rostochiensis</name>
    <dbReference type="NCBI Taxonomy" id="31243"/>
    <lineage>
        <taxon>Eukaryota</taxon>
        <taxon>Metazoa</taxon>
        <taxon>Ecdysozoa</taxon>
        <taxon>Nematoda</taxon>
        <taxon>Chromadorea</taxon>
        <taxon>Rhabditida</taxon>
        <taxon>Tylenchina</taxon>
        <taxon>Tylenchomorpha</taxon>
        <taxon>Tylenchoidea</taxon>
        <taxon>Heteroderidae</taxon>
        <taxon>Heteroderinae</taxon>
        <taxon>Globodera</taxon>
    </lineage>
</organism>